<keyword evidence="3" id="KW-0808">Transferase</keyword>
<dbReference type="RefSeq" id="WP_134190162.1">
    <property type="nucleotide sequence ID" value="NZ_JBHLUW010000035.1"/>
</dbReference>
<comment type="caution">
    <text evidence="3">The sequence shown here is derived from an EMBL/GenBank/DDBJ whole genome shotgun (WGS) entry which is preliminary data.</text>
</comment>
<evidence type="ECO:0000259" key="1">
    <source>
        <dbReference type="Pfam" id="PF00534"/>
    </source>
</evidence>
<gene>
    <name evidence="3" type="ORF">BX592_102165</name>
</gene>
<protein>
    <submittedName>
        <fullName evidence="3">Glycosyltransferase involved in cell wall biosynthesis</fullName>
    </submittedName>
</protein>
<keyword evidence="4" id="KW-1185">Reference proteome</keyword>
<dbReference type="PANTHER" id="PTHR12526">
    <property type="entry name" value="GLYCOSYLTRANSFERASE"/>
    <property type="match status" value="1"/>
</dbReference>
<dbReference type="GO" id="GO:0016757">
    <property type="term" value="F:glycosyltransferase activity"/>
    <property type="evidence" value="ECO:0007669"/>
    <property type="project" value="InterPro"/>
</dbReference>
<dbReference type="InterPro" id="IPR001296">
    <property type="entry name" value="Glyco_trans_1"/>
</dbReference>
<organism evidence="3 4">
    <name type="scientific">Paraburkholderia rhizosphaerae</name>
    <dbReference type="NCBI Taxonomy" id="480658"/>
    <lineage>
        <taxon>Bacteria</taxon>
        <taxon>Pseudomonadati</taxon>
        <taxon>Pseudomonadota</taxon>
        <taxon>Betaproteobacteria</taxon>
        <taxon>Burkholderiales</taxon>
        <taxon>Burkholderiaceae</taxon>
        <taxon>Paraburkholderia</taxon>
    </lineage>
</organism>
<evidence type="ECO:0000313" key="3">
    <source>
        <dbReference type="EMBL" id="TDY54018.1"/>
    </source>
</evidence>
<dbReference type="InterPro" id="IPR028098">
    <property type="entry name" value="Glyco_trans_4-like_N"/>
</dbReference>
<dbReference type="CDD" id="cd03802">
    <property type="entry name" value="GT4_AviGT4-like"/>
    <property type="match status" value="1"/>
</dbReference>
<dbReference type="OrthoDB" id="267270at2"/>
<feature type="domain" description="Glycosyltransferase subfamily 4-like N-terminal" evidence="2">
    <location>
        <begin position="18"/>
        <end position="124"/>
    </location>
</feature>
<dbReference type="EMBL" id="SORE01000002">
    <property type="protein sequence ID" value="TDY54018.1"/>
    <property type="molecule type" value="Genomic_DNA"/>
</dbReference>
<dbReference type="AlphaFoldDB" id="A0A4R8LZD8"/>
<name>A0A4R8LZD8_9BURK</name>
<sequence>MRIAQIAPLHEAVPPILYGGTERIVSYLTEALVSLGHDVTLFASGDSSTSARLEPAWPRSLRLDPGTGDVLAPHLLLLEKVRRVAHTFDVLHFHLSYLPLPTFSLVDVPFLTTLHGRLDQPELQAMFDMFPQAPVVSISRSQRIALPNANWIGTVYHGLPENLLTPHPHTQPTYLAFLGRISAEKGVDVAIEIAARAGLPLKIAAKVDRADEAYFRDVIQPRLLRHDVEFIGEISDAQKAHFLAGARALLFPIEWSEPFGLVMIEAMACGTPVIAFNRGSVPEVISHGVTGYIVDDVPAAVDAVKRLDALSRGEIRSSFVRCFSSTIMAQRYMKIYVALAQAAKPPALRQIASG</sequence>
<dbReference type="Pfam" id="PF13439">
    <property type="entry name" value="Glyco_transf_4"/>
    <property type="match status" value="1"/>
</dbReference>
<accession>A0A4R8LZD8</accession>
<dbReference type="Pfam" id="PF00534">
    <property type="entry name" value="Glycos_transf_1"/>
    <property type="match status" value="1"/>
</dbReference>
<reference evidence="3 4" key="1">
    <citation type="submission" date="2019-03" db="EMBL/GenBank/DDBJ databases">
        <title>Genomic Encyclopedia of Type Strains, Phase III (KMG-III): the genomes of soil and plant-associated and newly described type strains.</title>
        <authorList>
            <person name="Whitman W."/>
        </authorList>
    </citation>
    <scope>NUCLEOTIDE SEQUENCE [LARGE SCALE GENOMIC DNA]</scope>
    <source>
        <strain evidence="3 4">LMG 29544</strain>
    </source>
</reference>
<dbReference type="Gene3D" id="3.40.50.2000">
    <property type="entry name" value="Glycogen Phosphorylase B"/>
    <property type="match status" value="2"/>
</dbReference>
<dbReference type="PANTHER" id="PTHR12526:SF595">
    <property type="entry name" value="BLL5217 PROTEIN"/>
    <property type="match status" value="1"/>
</dbReference>
<feature type="domain" description="Glycosyl transferase family 1" evidence="1">
    <location>
        <begin position="170"/>
        <end position="311"/>
    </location>
</feature>
<dbReference type="Proteomes" id="UP000295509">
    <property type="component" value="Unassembled WGS sequence"/>
</dbReference>
<evidence type="ECO:0000259" key="2">
    <source>
        <dbReference type="Pfam" id="PF13439"/>
    </source>
</evidence>
<dbReference type="SUPFAM" id="SSF53756">
    <property type="entry name" value="UDP-Glycosyltransferase/glycogen phosphorylase"/>
    <property type="match status" value="1"/>
</dbReference>
<evidence type="ECO:0000313" key="4">
    <source>
        <dbReference type="Proteomes" id="UP000295509"/>
    </source>
</evidence>
<proteinExistence type="predicted"/>